<accession>A0A0E9R6Z8</accession>
<evidence type="ECO:0000313" key="1">
    <source>
        <dbReference type="EMBL" id="JAH24557.1"/>
    </source>
</evidence>
<name>A0A0E9R6Z8_ANGAN</name>
<dbReference type="EMBL" id="GBXM01084020">
    <property type="protein sequence ID" value="JAH24557.1"/>
    <property type="molecule type" value="Transcribed_RNA"/>
</dbReference>
<reference evidence="1" key="1">
    <citation type="submission" date="2014-11" db="EMBL/GenBank/DDBJ databases">
        <authorList>
            <person name="Amaro Gonzalez C."/>
        </authorList>
    </citation>
    <scope>NUCLEOTIDE SEQUENCE</scope>
</reference>
<protein>
    <submittedName>
        <fullName evidence="1">Uncharacterized protein</fullName>
    </submittedName>
</protein>
<dbReference type="AlphaFoldDB" id="A0A0E9R6Z8"/>
<sequence>MDCSLCLWEIVSVLCGNIGL</sequence>
<proteinExistence type="predicted"/>
<reference evidence="1" key="2">
    <citation type="journal article" date="2015" name="Fish Shellfish Immunol.">
        <title>Early steps in the European eel (Anguilla anguilla)-Vibrio vulnificus interaction in the gills: Role of the RtxA13 toxin.</title>
        <authorList>
            <person name="Callol A."/>
            <person name="Pajuelo D."/>
            <person name="Ebbesson L."/>
            <person name="Teles M."/>
            <person name="MacKenzie S."/>
            <person name="Amaro C."/>
        </authorList>
    </citation>
    <scope>NUCLEOTIDE SEQUENCE</scope>
</reference>
<organism evidence="1">
    <name type="scientific">Anguilla anguilla</name>
    <name type="common">European freshwater eel</name>
    <name type="synonym">Muraena anguilla</name>
    <dbReference type="NCBI Taxonomy" id="7936"/>
    <lineage>
        <taxon>Eukaryota</taxon>
        <taxon>Metazoa</taxon>
        <taxon>Chordata</taxon>
        <taxon>Craniata</taxon>
        <taxon>Vertebrata</taxon>
        <taxon>Euteleostomi</taxon>
        <taxon>Actinopterygii</taxon>
        <taxon>Neopterygii</taxon>
        <taxon>Teleostei</taxon>
        <taxon>Anguilliformes</taxon>
        <taxon>Anguillidae</taxon>
        <taxon>Anguilla</taxon>
    </lineage>
</organism>